<feature type="compositionally biased region" description="Polar residues" evidence="4">
    <location>
        <begin position="341"/>
        <end position="362"/>
    </location>
</feature>
<feature type="region of interest" description="Disordered" evidence="4">
    <location>
        <begin position="493"/>
        <end position="617"/>
    </location>
</feature>
<keyword evidence="2 3" id="KW-0539">Nucleus</keyword>
<feature type="region of interest" description="Disordered" evidence="4">
    <location>
        <begin position="216"/>
        <end position="244"/>
    </location>
</feature>
<reference evidence="6" key="1">
    <citation type="submission" date="2022-11" db="EMBL/GenBank/DDBJ databases">
        <title>Chromosomal genome sequence assembly and mating type (MAT) locus characterization of the leprose asexual lichenized fungus Lepraria neglecta (Nyl.) Erichsen.</title>
        <authorList>
            <person name="Allen J.L."/>
            <person name="Pfeffer B."/>
        </authorList>
    </citation>
    <scope>NUCLEOTIDE SEQUENCE</scope>
    <source>
        <strain evidence="6">Allen 5258</strain>
    </source>
</reference>
<dbReference type="InterPro" id="IPR009071">
    <property type="entry name" value="HMG_box_dom"/>
</dbReference>
<dbReference type="GO" id="GO:0005634">
    <property type="term" value="C:nucleus"/>
    <property type="evidence" value="ECO:0007669"/>
    <property type="project" value="UniProtKB-SubCell"/>
</dbReference>
<keyword evidence="7" id="KW-1185">Reference proteome</keyword>
<dbReference type="GO" id="GO:0003677">
    <property type="term" value="F:DNA binding"/>
    <property type="evidence" value="ECO:0007669"/>
    <property type="project" value="UniProtKB-UniRule"/>
</dbReference>
<evidence type="ECO:0000256" key="4">
    <source>
        <dbReference type="SAM" id="MobiDB-lite"/>
    </source>
</evidence>
<name>A0AAD9ZEG3_9LECA</name>
<comment type="caution">
    <text evidence="6">The sequence shown here is derived from an EMBL/GenBank/DDBJ whole genome shotgun (WGS) entry which is preliminary data.</text>
</comment>
<feature type="compositionally biased region" description="Basic and acidic residues" evidence="4">
    <location>
        <begin position="188"/>
        <end position="204"/>
    </location>
</feature>
<feature type="region of interest" description="Disordered" evidence="4">
    <location>
        <begin position="1"/>
        <end position="135"/>
    </location>
</feature>
<keyword evidence="3" id="KW-0238">DNA-binding</keyword>
<evidence type="ECO:0000256" key="1">
    <source>
        <dbReference type="ARBA" id="ARBA00004123"/>
    </source>
</evidence>
<dbReference type="Proteomes" id="UP001276659">
    <property type="component" value="Unassembled WGS sequence"/>
</dbReference>
<feature type="region of interest" description="Disordered" evidence="4">
    <location>
        <begin position="339"/>
        <end position="362"/>
    </location>
</feature>
<proteinExistence type="predicted"/>
<feature type="compositionally biased region" description="Basic and acidic residues" evidence="4">
    <location>
        <begin position="673"/>
        <end position="689"/>
    </location>
</feature>
<feature type="region of interest" description="Disordered" evidence="4">
    <location>
        <begin position="154"/>
        <end position="204"/>
    </location>
</feature>
<feature type="domain" description="HMG box" evidence="5">
    <location>
        <begin position="610"/>
        <end position="679"/>
    </location>
</feature>
<dbReference type="AlphaFoldDB" id="A0AAD9ZEG3"/>
<comment type="subcellular location">
    <subcellularLocation>
        <location evidence="1">Nucleus</location>
    </subcellularLocation>
</comment>
<feature type="compositionally biased region" description="Low complexity" evidence="4">
    <location>
        <begin position="216"/>
        <end position="225"/>
    </location>
</feature>
<evidence type="ECO:0000313" key="6">
    <source>
        <dbReference type="EMBL" id="KAK3177018.1"/>
    </source>
</evidence>
<protein>
    <recommendedName>
        <fullName evidence="5">HMG box domain-containing protein</fullName>
    </recommendedName>
</protein>
<sequence>MDPWDLESGHQGSPQLEESPTPPPGKSAKGRPAISKNYPEDHSAQKRSKPRGRPLGSNNTSNSSRSKRSVFSDTEPSIECCDPAEPQDYGIIPTQQTVMNPPPPVPGSHTIPSSPASPSGIHFETGGSMVAKPKQTQVHLRDVLAAVAERARAEEDSQFVDSQPVADDFPSPHIDQSNAEARGSLVILDEKGKKRVEKEQRREKGRIGRTIAPRWRNNTTRSSNNEGLGKREGPLGSATVREGTTFARQIARKRRDGEKVERRDLQELVRTFKGFQPKNGHDTLGGATAYIRSLLRDAEDFQREGKDLTKKHPNIKELSAYHTFNGGYVTDTKRLPHETLSDVSTDDSGSWSGENLNDTSVTSTEPIDASAQLPTADSHVHLHGGFGPISYPKTPPRSLGVNSATRTGEIVEQVANTASPPSVAAGTIPPPLPPSVEEAYRKKCIELKRRMTEVEESNDAFRIRKARLTRGIRKMRLERAYLLEILGKRMKKNSSSIDGFQQPYDEESEGSSEGPPTPHEKPLRSKRSHRRPVSSPPPILGHQHPRPIAPSQAYPASAFESPRESFRESSFQHTPTTNGHTVMHYQPRPTPFPLHPTHPHDQQQFISGPPQPPQPAFDAFLEHYIKPRYDEFPRRNDEDLVHVARAAWDNPYNKEYKDLYEEKFERRFREYQQKHGEWEREREGERRNGQMEVEVEVQRELPPPPQQVQAPPAGIGGFTSING</sequence>
<evidence type="ECO:0000256" key="2">
    <source>
        <dbReference type="ARBA" id="ARBA00023242"/>
    </source>
</evidence>
<dbReference type="Pfam" id="PF24245">
    <property type="entry name" value="INO80F"/>
    <property type="match status" value="1"/>
</dbReference>
<feature type="region of interest" description="Disordered" evidence="4">
    <location>
        <begin position="673"/>
        <end position="723"/>
    </location>
</feature>
<gene>
    <name evidence="6" type="ORF">OEA41_008344</name>
</gene>
<evidence type="ECO:0000313" key="7">
    <source>
        <dbReference type="Proteomes" id="UP001276659"/>
    </source>
</evidence>
<organism evidence="6 7">
    <name type="scientific">Lepraria neglecta</name>
    <dbReference type="NCBI Taxonomy" id="209136"/>
    <lineage>
        <taxon>Eukaryota</taxon>
        <taxon>Fungi</taxon>
        <taxon>Dikarya</taxon>
        <taxon>Ascomycota</taxon>
        <taxon>Pezizomycotina</taxon>
        <taxon>Lecanoromycetes</taxon>
        <taxon>OSLEUM clade</taxon>
        <taxon>Lecanoromycetidae</taxon>
        <taxon>Lecanorales</taxon>
        <taxon>Lecanorineae</taxon>
        <taxon>Stereocaulaceae</taxon>
        <taxon>Lepraria</taxon>
    </lineage>
</organism>
<dbReference type="PROSITE" id="PS50118">
    <property type="entry name" value="HMG_BOX_2"/>
    <property type="match status" value="1"/>
</dbReference>
<accession>A0AAD9ZEG3</accession>
<evidence type="ECO:0000259" key="5">
    <source>
        <dbReference type="PROSITE" id="PS50118"/>
    </source>
</evidence>
<dbReference type="EMBL" id="JASNWA010000004">
    <property type="protein sequence ID" value="KAK3177018.1"/>
    <property type="molecule type" value="Genomic_DNA"/>
</dbReference>
<feature type="DNA-binding region" description="HMG box" evidence="3">
    <location>
        <begin position="610"/>
        <end position="679"/>
    </location>
</feature>
<evidence type="ECO:0000256" key="3">
    <source>
        <dbReference type="PROSITE-ProRule" id="PRU00267"/>
    </source>
</evidence>
<dbReference type="InterPro" id="IPR056513">
    <property type="entry name" value="INO80F"/>
</dbReference>